<evidence type="ECO:0000259" key="3">
    <source>
        <dbReference type="PROSITE" id="PS51253"/>
    </source>
</evidence>
<dbReference type="PANTHER" id="PTHR19303:SF70">
    <property type="entry name" value="HTH CENPB-TYPE DOMAIN-CONTAINING PROTEIN"/>
    <property type="match status" value="1"/>
</dbReference>
<evidence type="ECO:0000313" key="4">
    <source>
        <dbReference type="EMBL" id="CCX10409.1"/>
    </source>
</evidence>
<feature type="compositionally biased region" description="Polar residues" evidence="2">
    <location>
        <begin position="547"/>
        <end position="557"/>
    </location>
</feature>
<feature type="compositionally biased region" description="Polar residues" evidence="2">
    <location>
        <begin position="491"/>
        <end position="505"/>
    </location>
</feature>
<protein>
    <submittedName>
        <fullName evidence="4">Similar to Major centromere autoantigen B acc. no. P07199</fullName>
    </submittedName>
</protein>
<dbReference type="OrthoDB" id="9909311at2759"/>
<dbReference type="SMART" id="SM00674">
    <property type="entry name" value="CENPB"/>
    <property type="match status" value="1"/>
</dbReference>
<feature type="region of interest" description="Disordered" evidence="2">
    <location>
        <begin position="90"/>
        <end position="118"/>
    </location>
</feature>
<feature type="region of interest" description="Disordered" evidence="2">
    <location>
        <begin position="443"/>
        <end position="629"/>
    </location>
</feature>
<feature type="compositionally biased region" description="Pro residues" evidence="2">
    <location>
        <begin position="90"/>
        <end position="103"/>
    </location>
</feature>
<dbReference type="PANTHER" id="PTHR19303">
    <property type="entry name" value="TRANSPOSON"/>
    <property type="match status" value="1"/>
</dbReference>
<dbReference type="GO" id="GO:0005634">
    <property type="term" value="C:nucleus"/>
    <property type="evidence" value="ECO:0007669"/>
    <property type="project" value="TreeGrafter"/>
</dbReference>
<dbReference type="Gene3D" id="1.10.10.60">
    <property type="entry name" value="Homeodomain-like"/>
    <property type="match status" value="1"/>
</dbReference>
<dbReference type="InterPro" id="IPR006600">
    <property type="entry name" value="HTH_CenpB_DNA-bd_dom"/>
</dbReference>
<dbReference type="InterPro" id="IPR050863">
    <property type="entry name" value="CenT-Element_Derived"/>
</dbReference>
<dbReference type="InterPro" id="IPR009057">
    <property type="entry name" value="Homeodomain-like_sf"/>
</dbReference>
<feature type="region of interest" description="Disordered" evidence="2">
    <location>
        <begin position="308"/>
        <end position="331"/>
    </location>
</feature>
<dbReference type="GO" id="GO:0003677">
    <property type="term" value="F:DNA binding"/>
    <property type="evidence" value="ECO:0007669"/>
    <property type="project" value="UniProtKB-KW"/>
</dbReference>
<evidence type="ECO:0000256" key="1">
    <source>
        <dbReference type="ARBA" id="ARBA00023125"/>
    </source>
</evidence>
<dbReference type="SUPFAM" id="SSF46689">
    <property type="entry name" value="Homeodomain-like"/>
    <property type="match status" value="1"/>
</dbReference>
<feature type="compositionally biased region" description="Low complexity" evidence="2">
    <location>
        <begin position="525"/>
        <end position="535"/>
    </location>
</feature>
<dbReference type="PROSITE" id="PS51253">
    <property type="entry name" value="HTH_CENPB"/>
    <property type="match status" value="1"/>
</dbReference>
<gene>
    <name evidence="4" type="ORF">PCON_10003</name>
</gene>
<accession>U4L3Y2</accession>
<organism evidence="4 5">
    <name type="scientific">Pyronema omphalodes (strain CBS 100304)</name>
    <name type="common">Pyronema confluens</name>
    <dbReference type="NCBI Taxonomy" id="1076935"/>
    <lineage>
        <taxon>Eukaryota</taxon>
        <taxon>Fungi</taxon>
        <taxon>Dikarya</taxon>
        <taxon>Ascomycota</taxon>
        <taxon>Pezizomycotina</taxon>
        <taxon>Pezizomycetes</taxon>
        <taxon>Pezizales</taxon>
        <taxon>Pyronemataceae</taxon>
        <taxon>Pyronema</taxon>
    </lineage>
</organism>
<dbReference type="Pfam" id="PF03221">
    <property type="entry name" value="HTH_Tnp_Tc5"/>
    <property type="match status" value="1"/>
</dbReference>
<dbReference type="STRING" id="1076935.U4L3Y2"/>
<reference evidence="4 5" key="1">
    <citation type="journal article" date="2013" name="PLoS Genet.">
        <title>The genome and development-dependent transcriptomes of Pyronema confluens: a window into fungal evolution.</title>
        <authorList>
            <person name="Traeger S."/>
            <person name="Altegoer F."/>
            <person name="Freitag M."/>
            <person name="Gabaldon T."/>
            <person name="Kempken F."/>
            <person name="Kumar A."/>
            <person name="Marcet-Houben M."/>
            <person name="Poggeler S."/>
            <person name="Stajich J.E."/>
            <person name="Nowrousian M."/>
        </authorList>
    </citation>
    <scope>NUCLEOTIDE SEQUENCE [LARGE SCALE GENOMIC DNA]</scope>
    <source>
        <strain evidence="5">CBS 100304</strain>
        <tissue evidence="4">Vegetative mycelium</tissue>
    </source>
</reference>
<name>U4L3Y2_PYROM</name>
<keyword evidence="1" id="KW-0238">DNA-binding</keyword>
<feature type="compositionally biased region" description="Basic and acidic residues" evidence="2">
    <location>
        <begin position="475"/>
        <end position="487"/>
    </location>
</feature>
<evidence type="ECO:0000313" key="5">
    <source>
        <dbReference type="Proteomes" id="UP000018144"/>
    </source>
</evidence>
<feature type="domain" description="HTH CENPB-type" evidence="3">
    <location>
        <begin position="375"/>
        <end position="449"/>
    </location>
</feature>
<dbReference type="Proteomes" id="UP000018144">
    <property type="component" value="Unassembled WGS sequence"/>
</dbReference>
<feature type="compositionally biased region" description="Polar residues" evidence="2">
    <location>
        <begin position="585"/>
        <end position="616"/>
    </location>
</feature>
<dbReference type="eggNOG" id="ENOG502QQS7">
    <property type="taxonomic scope" value="Eukaryota"/>
</dbReference>
<evidence type="ECO:0000256" key="2">
    <source>
        <dbReference type="SAM" id="MobiDB-lite"/>
    </source>
</evidence>
<dbReference type="AlphaFoldDB" id="U4L3Y2"/>
<proteinExistence type="predicted"/>
<keyword evidence="5" id="KW-1185">Reference proteome</keyword>
<sequence length="674" mass="74962">MSNCRVNSAISARFCATDTQIPILCSDAHAKTPLTTVTELTRRRIRRSTHKVPLRRTVRQRKATSSCVRRFALALLPFVCDFPPPPKKSIPPYTAHPPPPPPITSDHPPQTLHSNPLEPTPTPVCRRSLYLRSYYCESWLLLLSCTSPPPLSKLLCCCLVAILCWRLPLPLLPSTRELQEQLQRDLAAVKVWLHAMDGVQNPHDEYVNQQWVDLSMQPHHSQGQHLAPPQHHDYAATHYTYIDSPAFPQDQYGLRNSQVQQIPTQLQPLPNNYLGMSQPWGNPMTQAQQQQPVSATHSYQNIPQAIAPAPTTGAGMQPTPAPTTSQPRRTLTDADRRRMCIYHEENPNVKQTEIGVSKVLRQKEKYLFPDDGSRSPVKRSKGKFPDIERALSVWAKNTRKQGITLTDVMIREKARFFATSLGISDSHFKANNAGWLEKFKHKNNVTSNGRGRSESDITGISRGSMASPRIRHTRHESVSDLTDRDHGSPLMKQSKSQDSNTTGSPDSFMPIDFGSGYKGFHQSGPTSPSSPFFSPDTRIDSPGFRLPSQQRPRSQTFPLLPLDGTYISPTPSSEPLTPKIPLHPSSKSPAEITSSSINQGNHQVQVASPMSTTQDAPGTPSGVPPTKDDAKKALEVVISFLRQQPMGFVEQDEYQVVGKLLERFGIGEKVGVDS</sequence>
<dbReference type="EMBL" id="HF935540">
    <property type="protein sequence ID" value="CCX10409.1"/>
    <property type="molecule type" value="Genomic_DNA"/>
</dbReference>